<feature type="chain" id="PRO_5038968529" description="Spore-associated protein A" evidence="1">
    <location>
        <begin position="28"/>
        <end position="151"/>
    </location>
</feature>
<reference evidence="2 3" key="1">
    <citation type="submission" date="2016-10" db="EMBL/GenBank/DDBJ databases">
        <authorList>
            <person name="de Groot N.N."/>
        </authorList>
    </citation>
    <scope>NUCLEOTIDE SEQUENCE [LARGE SCALE GENOMIC DNA]</scope>
    <source>
        <strain evidence="2 3">CGMCC 4.5598</strain>
    </source>
</reference>
<feature type="signal peptide" evidence="1">
    <location>
        <begin position="1"/>
        <end position="27"/>
    </location>
</feature>
<keyword evidence="3" id="KW-1185">Reference proteome</keyword>
<accession>A0A1H9YXS5</accession>
<proteinExistence type="predicted"/>
<dbReference type="STRING" id="568860.SAMN05421811_101193"/>
<dbReference type="Proteomes" id="UP000199361">
    <property type="component" value="Unassembled WGS sequence"/>
</dbReference>
<evidence type="ECO:0000313" key="3">
    <source>
        <dbReference type="Proteomes" id="UP000199361"/>
    </source>
</evidence>
<evidence type="ECO:0000313" key="2">
    <source>
        <dbReference type="EMBL" id="SES73388.1"/>
    </source>
</evidence>
<organism evidence="2 3">
    <name type="scientific">Nonomuraea wenchangensis</name>
    <dbReference type="NCBI Taxonomy" id="568860"/>
    <lineage>
        <taxon>Bacteria</taxon>
        <taxon>Bacillati</taxon>
        <taxon>Actinomycetota</taxon>
        <taxon>Actinomycetes</taxon>
        <taxon>Streptosporangiales</taxon>
        <taxon>Streptosporangiaceae</taxon>
        <taxon>Nonomuraea</taxon>
    </lineage>
</organism>
<evidence type="ECO:0000256" key="1">
    <source>
        <dbReference type="SAM" id="SignalP"/>
    </source>
</evidence>
<protein>
    <recommendedName>
        <fullName evidence="4">Spore-associated protein A</fullName>
    </recommendedName>
</protein>
<gene>
    <name evidence="2" type="ORF">SAMN05421811_101193</name>
</gene>
<sequence>MIEMSATERIFVRIRKLATLLSGAALAASTTLVAGAAPAAAAGPCGSSYTRVGVYPIKRGDGTRTGTLEVHYSSSAGKNCALTYGYGAYANTPSWKSVVISRADGSGRDPDSGTYTYYAGPVYVSAAGQCIDVQGTVPDWVTLKLDNVHCG</sequence>
<dbReference type="AlphaFoldDB" id="A0A1H9YXS5"/>
<dbReference type="EMBL" id="FOHX01000001">
    <property type="protein sequence ID" value="SES73388.1"/>
    <property type="molecule type" value="Genomic_DNA"/>
</dbReference>
<name>A0A1H9YXS5_9ACTN</name>
<evidence type="ECO:0008006" key="4">
    <source>
        <dbReference type="Google" id="ProtNLM"/>
    </source>
</evidence>
<keyword evidence="1" id="KW-0732">Signal</keyword>